<accession>X1TSF9</accession>
<proteinExistence type="predicted"/>
<evidence type="ECO:0000313" key="1">
    <source>
        <dbReference type="EMBL" id="GAI90465.1"/>
    </source>
</evidence>
<dbReference type="EMBL" id="BARW01021655">
    <property type="protein sequence ID" value="GAI90465.1"/>
    <property type="molecule type" value="Genomic_DNA"/>
</dbReference>
<protein>
    <submittedName>
        <fullName evidence="1">Uncharacterized protein</fullName>
    </submittedName>
</protein>
<sequence length="62" mass="7129">MEFYKIQVDSLPAIEADAYELTYSKDGKVFKIFGCVALQKNFNPGESSFQETWLSQKICQQD</sequence>
<dbReference type="AlphaFoldDB" id="X1TSF9"/>
<name>X1TSF9_9ZZZZ</name>
<gene>
    <name evidence="1" type="ORF">S12H4_36336</name>
</gene>
<comment type="caution">
    <text evidence="1">The sequence shown here is derived from an EMBL/GenBank/DDBJ whole genome shotgun (WGS) entry which is preliminary data.</text>
</comment>
<reference evidence="1" key="1">
    <citation type="journal article" date="2014" name="Front. Microbiol.">
        <title>High frequency of phylogenetically diverse reductive dehalogenase-homologous genes in deep subseafloor sedimentary metagenomes.</title>
        <authorList>
            <person name="Kawai M."/>
            <person name="Futagami T."/>
            <person name="Toyoda A."/>
            <person name="Takaki Y."/>
            <person name="Nishi S."/>
            <person name="Hori S."/>
            <person name="Arai W."/>
            <person name="Tsubouchi T."/>
            <person name="Morono Y."/>
            <person name="Uchiyama I."/>
            <person name="Ito T."/>
            <person name="Fujiyama A."/>
            <person name="Inagaki F."/>
            <person name="Takami H."/>
        </authorList>
    </citation>
    <scope>NUCLEOTIDE SEQUENCE</scope>
    <source>
        <strain evidence="1">Expedition CK06-06</strain>
    </source>
</reference>
<organism evidence="1">
    <name type="scientific">marine sediment metagenome</name>
    <dbReference type="NCBI Taxonomy" id="412755"/>
    <lineage>
        <taxon>unclassified sequences</taxon>
        <taxon>metagenomes</taxon>
        <taxon>ecological metagenomes</taxon>
    </lineage>
</organism>